<keyword evidence="3" id="KW-1185">Reference proteome</keyword>
<evidence type="ECO:0000313" key="2">
    <source>
        <dbReference type="EMBL" id="SJK84845.1"/>
    </source>
</evidence>
<dbReference type="Proteomes" id="UP000187822">
    <property type="component" value="Chromosome I"/>
</dbReference>
<evidence type="ECO:0000313" key="1">
    <source>
        <dbReference type="EMBL" id="SIM61005.1"/>
    </source>
</evidence>
<sequence>MEKETANIFQYLGGYEETNEVRLAVDDLIKSGRINFDGVTLNIIDQSVNIDSIRRAIKSSCYSATIAYCQTCVLEMHGRKIVAVNGNQLFTITNISYSEFESLIRAS</sequence>
<dbReference type="EMBL" id="LT719092">
    <property type="protein sequence ID" value="SJK84845.1"/>
    <property type="molecule type" value="Genomic_DNA"/>
</dbReference>
<reference evidence="2" key="3">
    <citation type="submission" date="2016-06" db="EMBL/GenBank/DDBJ databases">
        <authorList>
            <person name="Olsen C.W."/>
            <person name="Carey S."/>
            <person name="Hinshaw L."/>
            <person name="Karasin A.I."/>
        </authorList>
    </citation>
    <scope>NUCLEOTIDE SEQUENCE [LARGE SCALE GENOMIC DNA]</scope>
    <source>
        <strain evidence="2">PM4</strain>
    </source>
</reference>
<name>A0A1N5ULL7_9ARCH</name>
<protein>
    <submittedName>
        <fullName evidence="1">Uncharacterized protein</fullName>
    </submittedName>
</protein>
<reference evidence="3" key="2">
    <citation type="submission" date="2016-06" db="EMBL/GenBank/DDBJ databases">
        <authorList>
            <person name="Toshchakov V.S."/>
        </authorList>
    </citation>
    <scope>NUCLEOTIDE SEQUENCE [LARGE SCALE GENOMIC DNA]</scope>
    <source>
        <strain>PM4 (JCM 30641</strain>
        <strain evidence="3">\VKM B-2940)</strain>
    </source>
</reference>
<evidence type="ECO:0000313" key="4">
    <source>
        <dbReference type="Proteomes" id="UP000195607"/>
    </source>
</evidence>
<proteinExistence type="predicted"/>
<reference evidence="1 4" key="1">
    <citation type="submission" date="2016-04" db="EMBL/GenBank/DDBJ databases">
        <authorList>
            <person name="Evans L.H."/>
            <person name="Alamgir A."/>
            <person name="Owens N."/>
            <person name="Weber N.D."/>
            <person name="Virtaneva K."/>
            <person name="Barbian K."/>
            <person name="Babar A."/>
            <person name="Rosenke K."/>
        </authorList>
    </citation>
    <scope>NUCLEOTIDE SEQUENCE [LARGE SCALE GENOMIC DNA]</scope>
    <source>
        <strain evidence="1">S5</strain>
        <strain evidence="4">S5(T) (JCM 30642 \VKM B-2941)</strain>
    </source>
</reference>
<gene>
    <name evidence="2" type="ORF">CPM_1019</name>
    <name evidence="1" type="ORF">CSP5_1004</name>
</gene>
<organism evidence="1 4">
    <name type="scientific">Cuniculiplasma divulgatum</name>
    <dbReference type="NCBI Taxonomy" id="1673428"/>
    <lineage>
        <taxon>Archaea</taxon>
        <taxon>Methanobacteriati</taxon>
        <taxon>Thermoplasmatota</taxon>
        <taxon>Thermoplasmata</taxon>
        <taxon>Thermoplasmatales</taxon>
        <taxon>Cuniculiplasmataceae</taxon>
        <taxon>Cuniculiplasma</taxon>
    </lineage>
</organism>
<accession>A0A1N5ULL7</accession>
<evidence type="ECO:0000313" key="3">
    <source>
        <dbReference type="Proteomes" id="UP000187822"/>
    </source>
</evidence>
<dbReference type="AlphaFoldDB" id="A0A1N5ULL7"/>
<dbReference type="Proteomes" id="UP000195607">
    <property type="component" value="Chromosome I"/>
</dbReference>
<dbReference type="EMBL" id="LT671858">
    <property type="protein sequence ID" value="SIM61005.1"/>
    <property type="molecule type" value="Genomic_DNA"/>
</dbReference>
<dbReference type="RefSeq" id="WP_077076262.1">
    <property type="nucleotide sequence ID" value="NZ_LT671858.1"/>
</dbReference>
<dbReference type="STRING" id="1673428.CPM_1019"/>
<dbReference type="GeneID" id="41588271"/>
<dbReference type="KEGG" id="cdiv:CPM_1019"/>